<name>A0A0N8KQY0_9EURY</name>
<comment type="caution">
    <text evidence="1">The sequence shown here is derived from an EMBL/GenBank/DDBJ whole genome shotgun (WGS) entry which is preliminary data.</text>
</comment>
<evidence type="ECO:0000313" key="1">
    <source>
        <dbReference type="EMBL" id="KPQ43394.1"/>
    </source>
</evidence>
<dbReference type="EMBL" id="LKCM01000152">
    <property type="protein sequence ID" value="KPQ43394.1"/>
    <property type="molecule type" value="Genomic_DNA"/>
</dbReference>
<dbReference type="Proteomes" id="UP000050360">
    <property type="component" value="Unassembled WGS sequence"/>
</dbReference>
<protein>
    <submittedName>
        <fullName evidence="1">Uncharacterized protein</fullName>
    </submittedName>
</protein>
<proteinExistence type="predicted"/>
<sequence>MKVRELIEGYLNDILGLHPTDTEITAFRKSLINDHGIITAGDGRTDLRLPFIHETWRKKWGGRTHIDMGDSNGQIPFNA</sequence>
<reference evidence="1 2" key="1">
    <citation type="submission" date="2015-09" db="EMBL/GenBank/DDBJ databases">
        <title>A metagenomics-based metabolic model of nitrate-dependent anaerobic oxidation of methane by Methanoperedens-like archaea.</title>
        <authorList>
            <person name="Arshad A."/>
            <person name="Speth D.R."/>
            <person name="De Graaf R.M."/>
            <person name="Op Den Camp H.J."/>
            <person name="Jetten M.S."/>
            <person name="Welte C.U."/>
        </authorList>
    </citation>
    <scope>NUCLEOTIDE SEQUENCE [LARGE SCALE GENOMIC DNA]</scope>
</reference>
<gene>
    <name evidence="1" type="ORF">MPEBLZ_02060</name>
</gene>
<accession>A0A0N8KQY0</accession>
<organism evidence="1 2">
    <name type="scientific">Candidatus Methanoperedens nitratireducens</name>
    <dbReference type="NCBI Taxonomy" id="1392998"/>
    <lineage>
        <taxon>Archaea</taxon>
        <taxon>Methanobacteriati</taxon>
        <taxon>Methanobacteriota</taxon>
        <taxon>Stenosarchaea group</taxon>
        <taxon>Methanomicrobia</taxon>
        <taxon>Methanosarcinales</taxon>
        <taxon>ANME-2 cluster</taxon>
        <taxon>Candidatus Methanoperedentaceae</taxon>
        <taxon>Candidatus Methanoperedens</taxon>
    </lineage>
</organism>
<evidence type="ECO:0000313" key="2">
    <source>
        <dbReference type="Proteomes" id="UP000050360"/>
    </source>
</evidence>
<dbReference type="AlphaFoldDB" id="A0A0N8KQY0"/>